<keyword evidence="2" id="KW-1185">Reference proteome</keyword>
<dbReference type="RefSeq" id="WP_033676701.1">
    <property type="nucleotide sequence ID" value="NZ_JOTM01000024.1"/>
</dbReference>
<dbReference type="AlphaFoldDB" id="A0A073K6E9"/>
<gene>
    <name evidence="1" type="ORF">BAGA_15845</name>
</gene>
<protein>
    <submittedName>
        <fullName evidence="1">Phosphoribosyl-ATP pyrophosphohydrolase</fullName>
    </submittedName>
</protein>
<name>A0A073K6E9_9BACI</name>
<dbReference type="Gene3D" id="1.10.287.1080">
    <property type="entry name" value="MazG-like"/>
    <property type="match status" value="1"/>
</dbReference>
<dbReference type="Proteomes" id="UP000027778">
    <property type="component" value="Unassembled WGS sequence"/>
</dbReference>
<dbReference type="InterPro" id="IPR021130">
    <property type="entry name" value="PRib-ATP_PPHydrolase-like"/>
</dbReference>
<evidence type="ECO:0000313" key="2">
    <source>
        <dbReference type="Proteomes" id="UP000027778"/>
    </source>
</evidence>
<sequence length="108" mass="12601">MPTYNKLVRDHIPEIIEHNGKTPITRILDEQEYIEEIGKKIGEELTEYVEAESKEHKIEELADLLELVNALAQYEGVTLENVEKVRKQKAEKRGGFQERIFLVEVHDD</sequence>
<organism evidence="1 2">
    <name type="scientific">Bacillus gaemokensis</name>
    <dbReference type="NCBI Taxonomy" id="574375"/>
    <lineage>
        <taxon>Bacteria</taxon>
        <taxon>Bacillati</taxon>
        <taxon>Bacillota</taxon>
        <taxon>Bacilli</taxon>
        <taxon>Bacillales</taxon>
        <taxon>Bacillaceae</taxon>
        <taxon>Bacillus</taxon>
        <taxon>Bacillus cereus group</taxon>
    </lineage>
</organism>
<dbReference type="SUPFAM" id="SSF101386">
    <property type="entry name" value="all-alpha NTP pyrophosphatases"/>
    <property type="match status" value="1"/>
</dbReference>
<reference evidence="1 2" key="1">
    <citation type="submission" date="2014-06" db="EMBL/GenBank/DDBJ databases">
        <title>Draft genome sequence of Bacillus gaemokensis JCM 15801 (MCCC 1A00707).</title>
        <authorList>
            <person name="Lai Q."/>
            <person name="Liu Y."/>
            <person name="Shao Z."/>
        </authorList>
    </citation>
    <scope>NUCLEOTIDE SEQUENCE [LARGE SCALE GENOMIC DNA]</scope>
    <source>
        <strain evidence="1 2">JCM 15801</strain>
    </source>
</reference>
<dbReference type="CDD" id="cd11532">
    <property type="entry name" value="NTP-PPase_COG4997"/>
    <property type="match status" value="1"/>
</dbReference>
<proteinExistence type="predicted"/>
<dbReference type="STRING" id="574375.AZF08_13135"/>
<evidence type="ECO:0000313" key="1">
    <source>
        <dbReference type="EMBL" id="KEK22854.1"/>
    </source>
</evidence>
<accession>A0A073K6E9</accession>
<dbReference type="Pfam" id="PF01503">
    <property type="entry name" value="PRA-PH"/>
    <property type="match status" value="1"/>
</dbReference>
<keyword evidence="1" id="KW-0378">Hydrolase</keyword>
<dbReference type="InterPro" id="IPR038735">
    <property type="entry name" value="MSMEG_1276-like_NTP-PPase_dom"/>
</dbReference>
<dbReference type="EMBL" id="JOTM01000024">
    <property type="protein sequence ID" value="KEK22854.1"/>
    <property type="molecule type" value="Genomic_DNA"/>
</dbReference>
<comment type="caution">
    <text evidence="1">The sequence shown here is derived from an EMBL/GenBank/DDBJ whole genome shotgun (WGS) entry which is preliminary data.</text>
</comment>
<dbReference type="GO" id="GO:0016787">
    <property type="term" value="F:hydrolase activity"/>
    <property type="evidence" value="ECO:0007669"/>
    <property type="project" value="UniProtKB-KW"/>
</dbReference>
<dbReference type="OrthoDB" id="9813491at2"/>
<dbReference type="eggNOG" id="COG4997">
    <property type="taxonomic scope" value="Bacteria"/>
</dbReference>